<proteinExistence type="predicted"/>
<dbReference type="SUPFAM" id="SSF48371">
    <property type="entry name" value="ARM repeat"/>
    <property type="match status" value="1"/>
</dbReference>
<dbReference type="GO" id="GO:0000785">
    <property type="term" value="C:chromatin"/>
    <property type="evidence" value="ECO:0007669"/>
    <property type="project" value="TreeGrafter"/>
</dbReference>
<comment type="subcellular location">
    <subcellularLocation>
        <location evidence="1">Nucleus</location>
    </subcellularLocation>
</comment>
<feature type="compositionally biased region" description="Low complexity" evidence="6">
    <location>
        <begin position="14"/>
        <end position="23"/>
    </location>
</feature>
<dbReference type="Pfam" id="PF20168">
    <property type="entry name" value="PDS5"/>
    <property type="match status" value="1"/>
</dbReference>
<dbReference type="PANTHER" id="PTHR12663">
    <property type="entry name" value="ANDROGEN INDUCED INHIBITOR OF PROLIFERATION AS3 / PDS5-RELATED"/>
    <property type="match status" value="1"/>
</dbReference>
<feature type="region of interest" description="Disordered" evidence="6">
    <location>
        <begin position="284"/>
        <end position="306"/>
    </location>
</feature>
<evidence type="ECO:0000256" key="3">
    <source>
        <dbReference type="ARBA" id="ARBA00022776"/>
    </source>
</evidence>
<keyword evidence="2" id="KW-0132">Cell division</keyword>
<dbReference type="PANTHER" id="PTHR12663:SF0">
    <property type="entry name" value="PRECOCIOUS DISSOCIATION OF SISTERS 5, ISOFORM A"/>
    <property type="match status" value="1"/>
</dbReference>
<name>A0A699YUD4_HAELA</name>
<dbReference type="GO" id="GO:0006281">
    <property type="term" value="P:DNA repair"/>
    <property type="evidence" value="ECO:0007669"/>
    <property type="project" value="TreeGrafter"/>
</dbReference>
<evidence type="ECO:0000256" key="2">
    <source>
        <dbReference type="ARBA" id="ARBA00022618"/>
    </source>
</evidence>
<protein>
    <submittedName>
        <fullName evidence="7">Sister chromatid cohesion protein PDS5</fullName>
    </submittedName>
</protein>
<sequence>MLRRWRRGGRRGAGSRAAASPPAGVGGGGRGAGWWQQAQLALELESKEEGRRSAAAALMVRLLCSPEAEVADHYPDLTKVALQRFKDVAAPIRLQMLDAATRLMADAIPPVQEQVQALATERLSDPDERVRCAALRIVCELGQRPEVSMTRASLNAVAGRLKDVKLSVRKEAASGCMTLFRTAAGLLAKGGLPDELDVSVLAYPARLAAAALSDPELRSHVFVLLHSPGLVPLNTPPAAAARVWAGVWAECEATGRDALLRLLRCKAELAGEVARLLGHTRRLRAASKAPEPDEQQLASFKRRQAR</sequence>
<dbReference type="GO" id="GO:0035825">
    <property type="term" value="P:homologous recombination"/>
    <property type="evidence" value="ECO:0007669"/>
    <property type="project" value="UniProtKB-ARBA"/>
</dbReference>
<dbReference type="GO" id="GO:0051301">
    <property type="term" value="P:cell division"/>
    <property type="evidence" value="ECO:0007669"/>
    <property type="project" value="UniProtKB-KW"/>
</dbReference>
<feature type="compositionally biased region" description="Basic residues" evidence="6">
    <location>
        <begin position="1"/>
        <end position="10"/>
    </location>
</feature>
<feature type="non-terminal residue" evidence="7">
    <location>
        <position position="306"/>
    </location>
</feature>
<dbReference type="AlphaFoldDB" id="A0A699YUD4"/>
<keyword evidence="4" id="KW-0539">Nucleus</keyword>
<dbReference type="InterPro" id="IPR016024">
    <property type="entry name" value="ARM-type_fold"/>
</dbReference>
<evidence type="ECO:0000256" key="4">
    <source>
        <dbReference type="ARBA" id="ARBA00023242"/>
    </source>
</evidence>
<dbReference type="InterPro" id="IPR011989">
    <property type="entry name" value="ARM-like"/>
</dbReference>
<dbReference type="GO" id="GO:0005634">
    <property type="term" value="C:nucleus"/>
    <property type="evidence" value="ECO:0007669"/>
    <property type="project" value="UniProtKB-SubCell"/>
</dbReference>
<gene>
    <name evidence="7" type="ORF">HaLaN_05711</name>
</gene>
<keyword evidence="8" id="KW-1185">Reference proteome</keyword>
<evidence type="ECO:0000313" key="8">
    <source>
        <dbReference type="Proteomes" id="UP000485058"/>
    </source>
</evidence>
<keyword evidence="3" id="KW-0498">Mitosis</keyword>
<feature type="region of interest" description="Disordered" evidence="6">
    <location>
        <begin position="1"/>
        <end position="31"/>
    </location>
</feature>
<evidence type="ECO:0000256" key="6">
    <source>
        <dbReference type="SAM" id="MobiDB-lite"/>
    </source>
</evidence>
<evidence type="ECO:0000256" key="5">
    <source>
        <dbReference type="ARBA" id="ARBA00023306"/>
    </source>
</evidence>
<reference evidence="7 8" key="1">
    <citation type="submission" date="2020-02" db="EMBL/GenBank/DDBJ databases">
        <title>Draft genome sequence of Haematococcus lacustris strain NIES-144.</title>
        <authorList>
            <person name="Morimoto D."/>
            <person name="Nakagawa S."/>
            <person name="Yoshida T."/>
            <person name="Sawayama S."/>
        </authorList>
    </citation>
    <scope>NUCLEOTIDE SEQUENCE [LARGE SCALE GENOMIC DNA]</scope>
    <source>
        <strain evidence="7 8">NIES-144</strain>
    </source>
</reference>
<keyword evidence="5" id="KW-0131">Cell cycle</keyword>
<evidence type="ECO:0000256" key="1">
    <source>
        <dbReference type="ARBA" id="ARBA00004123"/>
    </source>
</evidence>
<dbReference type="Proteomes" id="UP000485058">
    <property type="component" value="Unassembled WGS sequence"/>
</dbReference>
<dbReference type="GO" id="GO:0007064">
    <property type="term" value="P:mitotic sister chromatid cohesion"/>
    <property type="evidence" value="ECO:0007669"/>
    <property type="project" value="InterPro"/>
</dbReference>
<dbReference type="InterPro" id="IPR039776">
    <property type="entry name" value="Pds5"/>
</dbReference>
<comment type="caution">
    <text evidence="7">The sequence shown here is derived from an EMBL/GenBank/DDBJ whole genome shotgun (WGS) entry which is preliminary data.</text>
</comment>
<organism evidence="7 8">
    <name type="scientific">Haematococcus lacustris</name>
    <name type="common">Green alga</name>
    <name type="synonym">Haematococcus pluvialis</name>
    <dbReference type="NCBI Taxonomy" id="44745"/>
    <lineage>
        <taxon>Eukaryota</taxon>
        <taxon>Viridiplantae</taxon>
        <taxon>Chlorophyta</taxon>
        <taxon>core chlorophytes</taxon>
        <taxon>Chlorophyceae</taxon>
        <taxon>CS clade</taxon>
        <taxon>Chlamydomonadales</taxon>
        <taxon>Haematococcaceae</taxon>
        <taxon>Haematococcus</taxon>
    </lineage>
</organism>
<evidence type="ECO:0000313" key="7">
    <source>
        <dbReference type="EMBL" id="GFH10404.1"/>
    </source>
</evidence>
<dbReference type="EMBL" id="BLLF01000312">
    <property type="protein sequence ID" value="GFH10404.1"/>
    <property type="molecule type" value="Genomic_DNA"/>
</dbReference>
<dbReference type="Gene3D" id="1.25.10.10">
    <property type="entry name" value="Leucine-rich Repeat Variant"/>
    <property type="match status" value="1"/>
</dbReference>
<accession>A0A699YUD4</accession>